<protein>
    <recommendedName>
        <fullName evidence="2">Tail protein</fullName>
    </recommendedName>
</protein>
<evidence type="ECO:0000313" key="1">
    <source>
        <dbReference type="EMBL" id="QJA56401.1"/>
    </source>
</evidence>
<evidence type="ECO:0008006" key="2">
    <source>
        <dbReference type="Google" id="ProtNLM"/>
    </source>
</evidence>
<organism evidence="1">
    <name type="scientific">viral metagenome</name>
    <dbReference type="NCBI Taxonomy" id="1070528"/>
    <lineage>
        <taxon>unclassified sequences</taxon>
        <taxon>metagenomes</taxon>
        <taxon>organismal metagenomes</taxon>
    </lineage>
</organism>
<accession>A0A6M3IG95</accession>
<dbReference type="AlphaFoldDB" id="A0A6M3IG95"/>
<sequence length="146" mass="16485">MAQNIEYNIYARIMAQLENISGTGDYNYRVVPDDIYGEFKMPEEVPKGQDHPVLCVGEFRTSSSLMRRRNDFEIPVSYEIWGYIRDSKDPMGAALKLESDIRIAIAGDEDLNHLVTEMDFETSLGAHEGLGIVLFVVRATANYDTA</sequence>
<gene>
    <name evidence="1" type="ORF">MM415B01860_0007</name>
</gene>
<dbReference type="EMBL" id="MT141216">
    <property type="protein sequence ID" value="QJA56401.1"/>
    <property type="molecule type" value="Genomic_DNA"/>
</dbReference>
<reference evidence="1" key="1">
    <citation type="submission" date="2020-03" db="EMBL/GenBank/DDBJ databases">
        <title>The deep terrestrial virosphere.</title>
        <authorList>
            <person name="Holmfeldt K."/>
            <person name="Nilsson E."/>
            <person name="Simone D."/>
            <person name="Lopez-Fernandez M."/>
            <person name="Wu X."/>
            <person name="de Brujin I."/>
            <person name="Lundin D."/>
            <person name="Andersson A."/>
            <person name="Bertilsson S."/>
            <person name="Dopson M."/>
        </authorList>
    </citation>
    <scope>NUCLEOTIDE SEQUENCE</scope>
    <source>
        <strain evidence="1">MM415B01860</strain>
    </source>
</reference>
<proteinExistence type="predicted"/>
<name>A0A6M3IG95_9ZZZZ</name>